<sequence>MLLVVDNGSVYTKHLTDFLTNKINFEDVTFEDTAENPQDKTQKKMKKDFEIFKKIRLSANSGLYKHRTKQEIDSIYNWADKQIYQSSTYREFYNIICQLTDFEGSLHNDTGLPKKLNQSLNNEKTIKINQMRINSKKFLRKLDIEAKMIIRG</sequence>
<feature type="non-terminal residue" evidence="1">
    <location>
        <position position="152"/>
    </location>
</feature>
<accession>A0A0F9DRW1</accession>
<evidence type="ECO:0000313" key="1">
    <source>
        <dbReference type="EMBL" id="KKL14673.1"/>
    </source>
</evidence>
<proteinExistence type="predicted"/>
<organism evidence="1">
    <name type="scientific">marine sediment metagenome</name>
    <dbReference type="NCBI Taxonomy" id="412755"/>
    <lineage>
        <taxon>unclassified sequences</taxon>
        <taxon>metagenomes</taxon>
        <taxon>ecological metagenomes</taxon>
    </lineage>
</organism>
<protein>
    <submittedName>
        <fullName evidence="1">Uncharacterized protein</fullName>
    </submittedName>
</protein>
<dbReference type="AlphaFoldDB" id="A0A0F9DRW1"/>
<reference evidence="1" key="1">
    <citation type="journal article" date="2015" name="Nature">
        <title>Complex archaea that bridge the gap between prokaryotes and eukaryotes.</title>
        <authorList>
            <person name="Spang A."/>
            <person name="Saw J.H."/>
            <person name="Jorgensen S.L."/>
            <person name="Zaremba-Niedzwiedzka K."/>
            <person name="Martijn J."/>
            <person name="Lind A.E."/>
            <person name="van Eijk R."/>
            <person name="Schleper C."/>
            <person name="Guy L."/>
            <person name="Ettema T.J."/>
        </authorList>
    </citation>
    <scope>NUCLEOTIDE SEQUENCE</scope>
</reference>
<dbReference type="EMBL" id="LAZR01040362">
    <property type="protein sequence ID" value="KKL14673.1"/>
    <property type="molecule type" value="Genomic_DNA"/>
</dbReference>
<gene>
    <name evidence="1" type="ORF">LCGC14_2513290</name>
</gene>
<comment type="caution">
    <text evidence="1">The sequence shown here is derived from an EMBL/GenBank/DDBJ whole genome shotgun (WGS) entry which is preliminary data.</text>
</comment>
<name>A0A0F9DRW1_9ZZZZ</name>